<dbReference type="GO" id="GO:0005634">
    <property type="term" value="C:nucleus"/>
    <property type="evidence" value="ECO:0007669"/>
    <property type="project" value="TreeGrafter"/>
</dbReference>
<organism evidence="4 5">
    <name type="scientific">Danaus plexippus plexippus</name>
    <dbReference type="NCBI Taxonomy" id="278856"/>
    <lineage>
        <taxon>Eukaryota</taxon>
        <taxon>Metazoa</taxon>
        <taxon>Ecdysozoa</taxon>
        <taxon>Arthropoda</taxon>
        <taxon>Hexapoda</taxon>
        <taxon>Insecta</taxon>
        <taxon>Pterygota</taxon>
        <taxon>Neoptera</taxon>
        <taxon>Endopterygota</taxon>
        <taxon>Lepidoptera</taxon>
        <taxon>Glossata</taxon>
        <taxon>Ditrysia</taxon>
        <taxon>Papilionoidea</taxon>
        <taxon>Nymphalidae</taxon>
        <taxon>Danainae</taxon>
        <taxon>Danaini</taxon>
        <taxon>Danaina</taxon>
        <taxon>Danaus</taxon>
        <taxon>Danaus</taxon>
    </lineage>
</organism>
<sequence length="620" mass="67019">MDSNENNQSDQVKALESSVLKSEAVKEEPEDNENSELSNYNNVEKIDVDANPSNLPSNGQKRKSPEKSLPENDCNDNPNSIKRRRYTDTQTEDQVDPSIEEEPKFSLIVRNASCDWTSQQVLNFIRDTFRCDKSELKEVLELAGRVVMCSVVTSLHRYANAMYSHPLEAVQAVSMLNGQIFYGKKLKVTINRSPNVKTLLPKGLVSVGPGLGKFGKPVRDLPDQYKRFIQGQNSAIDASLFQPDLLNRIGVTLDRDINYSRSSGTPYSQSSQTDLCTRNSADSSESLSQISHMDENQFGPIGQKPSFHNTPLTNFTGQNCSVNINSNGSNISANRMPVMTTRDPRSNQNYICPPVSNDSDRLVITSAVINPQHPVSGQIRGPGAIQNAGRVLGIASSGSIPGSGLINYPGPMTNSGPISGPNPMPGLGPLSASGPMPRPGVIRGPMSMPGPISGPGPLSGPVRVPGPGNLQLRHSPISGCARPMAQGHPSGPLQLTGPRCPRPNQMVHISIGPRVPAPLNRFPTPISPMASRPLAPSAPVQNAIRPNGPRLMTTNVQMFRSDPVTLQISNLPPNTNFLNLGHKLSELGHVVYLEFTTPGCAVVRFANPADADRCFRILCV</sequence>
<dbReference type="GO" id="GO:0005737">
    <property type="term" value="C:cytoplasm"/>
    <property type="evidence" value="ECO:0007669"/>
    <property type="project" value="TreeGrafter"/>
</dbReference>
<keyword evidence="5" id="KW-1185">Reference proteome</keyword>
<feature type="region of interest" description="Disordered" evidence="2">
    <location>
        <begin position="1"/>
        <end position="98"/>
    </location>
</feature>
<feature type="region of interest" description="Disordered" evidence="2">
    <location>
        <begin position="260"/>
        <end position="289"/>
    </location>
</feature>
<evidence type="ECO:0000259" key="3">
    <source>
        <dbReference type="SMART" id="SM00360"/>
    </source>
</evidence>
<evidence type="ECO:0000256" key="2">
    <source>
        <dbReference type="SAM" id="MobiDB-lite"/>
    </source>
</evidence>
<dbReference type="GO" id="GO:1990904">
    <property type="term" value="C:ribonucleoprotein complex"/>
    <property type="evidence" value="ECO:0007669"/>
    <property type="project" value="TreeGrafter"/>
</dbReference>
<dbReference type="GO" id="GO:0003729">
    <property type="term" value="F:mRNA binding"/>
    <property type="evidence" value="ECO:0007669"/>
    <property type="project" value="TreeGrafter"/>
</dbReference>
<evidence type="ECO:0000256" key="1">
    <source>
        <dbReference type="ARBA" id="ARBA00022884"/>
    </source>
</evidence>
<name>A0A212ERJ4_DANPL</name>
<dbReference type="InterPro" id="IPR000504">
    <property type="entry name" value="RRM_dom"/>
</dbReference>
<dbReference type="PANTHER" id="PTHR23003">
    <property type="entry name" value="RNA RECOGNITION MOTIF RRM DOMAIN CONTAINING PROTEIN"/>
    <property type="match status" value="1"/>
</dbReference>
<dbReference type="EMBL" id="AGBW02013021">
    <property type="protein sequence ID" value="OWR44089.1"/>
    <property type="molecule type" value="Genomic_DNA"/>
</dbReference>
<reference evidence="4 5" key="1">
    <citation type="journal article" date="2011" name="Cell">
        <title>The monarch butterfly genome yields insights into long-distance migration.</title>
        <authorList>
            <person name="Zhan S."/>
            <person name="Merlin C."/>
            <person name="Boore J.L."/>
            <person name="Reppert S.M."/>
        </authorList>
    </citation>
    <scope>NUCLEOTIDE SEQUENCE [LARGE SCALE GENOMIC DNA]</scope>
    <source>
        <strain evidence="4">F-2</strain>
    </source>
</reference>
<feature type="domain" description="RRM" evidence="3">
    <location>
        <begin position="106"/>
        <end position="189"/>
    </location>
</feature>
<dbReference type="Proteomes" id="UP000007151">
    <property type="component" value="Unassembled WGS sequence"/>
</dbReference>
<dbReference type="KEGG" id="dpl:KGM_209704"/>
<feature type="compositionally biased region" description="Polar residues" evidence="2">
    <location>
        <begin position="1"/>
        <end position="11"/>
    </location>
</feature>
<proteinExistence type="predicted"/>
<dbReference type="InParanoid" id="A0A212ERJ4"/>
<protein>
    <recommendedName>
        <fullName evidence="3">RRM domain-containing protein</fullName>
    </recommendedName>
</protein>
<evidence type="ECO:0000313" key="4">
    <source>
        <dbReference type="EMBL" id="OWR44089.1"/>
    </source>
</evidence>
<dbReference type="STRING" id="278856.A0A212ERJ4"/>
<dbReference type="InterPro" id="IPR035979">
    <property type="entry name" value="RBD_domain_sf"/>
</dbReference>
<dbReference type="PANTHER" id="PTHR23003:SF3">
    <property type="entry name" value="FI21236P1-RELATED"/>
    <property type="match status" value="1"/>
</dbReference>
<accession>A0A212ERJ4</accession>
<dbReference type="SUPFAM" id="SSF54928">
    <property type="entry name" value="RNA-binding domain, RBD"/>
    <property type="match status" value="1"/>
</dbReference>
<evidence type="ECO:0000313" key="5">
    <source>
        <dbReference type="Proteomes" id="UP000007151"/>
    </source>
</evidence>
<dbReference type="eggNOG" id="KOG4212">
    <property type="taxonomic scope" value="Eukaryota"/>
</dbReference>
<gene>
    <name evidence="4" type="ORF">KGM_209704</name>
</gene>
<dbReference type="SMART" id="SM00360">
    <property type="entry name" value="RRM"/>
    <property type="match status" value="1"/>
</dbReference>
<dbReference type="Gene3D" id="3.30.70.330">
    <property type="match status" value="1"/>
</dbReference>
<dbReference type="AlphaFoldDB" id="A0A212ERJ4"/>
<comment type="caution">
    <text evidence="4">The sequence shown here is derived from an EMBL/GenBank/DDBJ whole genome shotgun (WGS) entry which is preliminary data.</text>
</comment>
<dbReference type="InterPro" id="IPR050374">
    <property type="entry name" value="RRT5_SRSF_SR"/>
</dbReference>
<keyword evidence="1" id="KW-0694">RNA-binding</keyword>
<dbReference type="InterPro" id="IPR012677">
    <property type="entry name" value="Nucleotide-bd_a/b_plait_sf"/>
</dbReference>